<sequence length="290" mass="30366">MKFVAPTAIATLLAATSAIVLQPTAAAFTVTQTSDTNTLKNALLGETPNLSDFSFSFTGDPLAFGTFADDPFGVGNGIVLSTGQVSQIPGVNTISTTPSGEPGDPSFNDLSTALSNNSEDLAQIDITFFANDLAEKVFFSYVFASEEFPEFGGSTFNDAMELQLNGVNLALLNDGQIVSINSLTPSFTGPFNPDYIDNPVGTGPAASVTRLDGYSKVLNFEGALNKNATNTLSIFIKDVEDKRYDSALFLKGGSISTVPPNPVPEPTTIAGVLLGGSLLTAGKKLRQRAK</sequence>
<feature type="chain" id="PRO_5028092775" evidence="1">
    <location>
        <begin position="28"/>
        <end position="290"/>
    </location>
</feature>
<keyword evidence="1" id="KW-0732">Signal</keyword>
<organism evidence="2">
    <name type="scientific">Oscillatoriales cyanobacterium SpSt-418</name>
    <dbReference type="NCBI Taxonomy" id="2282169"/>
    <lineage>
        <taxon>Bacteria</taxon>
        <taxon>Bacillati</taxon>
        <taxon>Cyanobacteriota</taxon>
        <taxon>Cyanophyceae</taxon>
        <taxon>Oscillatoriophycideae</taxon>
        <taxon>Oscillatoriales</taxon>
    </lineage>
</organism>
<reference evidence="2" key="1">
    <citation type="journal article" date="2020" name="mSystems">
        <title>Genome- and Community-Level Interaction Insights into Carbon Utilization and Element Cycling Functions of Hydrothermarchaeota in Hydrothermal Sediment.</title>
        <authorList>
            <person name="Zhou Z."/>
            <person name="Liu Y."/>
            <person name="Xu W."/>
            <person name="Pan J."/>
            <person name="Luo Z.H."/>
            <person name="Li M."/>
        </authorList>
    </citation>
    <scope>NUCLEOTIDE SEQUENCE [LARGE SCALE GENOMIC DNA]</scope>
    <source>
        <strain evidence="2">SpSt-418</strain>
    </source>
</reference>
<dbReference type="NCBIfam" id="TIGR02595">
    <property type="entry name" value="PEP_CTERM"/>
    <property type="match status" value="1"/>
</dbReference>
<feature type="signal peptide" evidence="1">
    <location>
        <begin position="1"/>
        <end position="27"/>
    </location>
</feature>
<evidence type="ECO:0000256" key="1">
    <source>
        <dbReference type="SAM" id="SignalP"/>
    </source>
</evidence>
<evidence type="ECO:0000313" key="2">
    <source>
        <dbReference type="EMBL" id="HFM96346.1"/>
    </source>
</evidence>
<accession>A0A7C3KAZ7</accession>
<dbReference type="InterPro" id="IPR013424">
    <property type="entry name" value="Ice-binding_C"/>
</dbReference>
<protein>
    <submittedName>
        <fullName evidence="2">PEP-CTERM sorting domain-containing protein</fullName>
    </submittedName>
</protein>
<gene>
    <name evidence="2" type="ORF">ENR64_01000</name>
</gene>
<dbReference type="AlphaFoldDB" id="A0A7C3KAZ7"/>
<comment type="caution">
    <text evidence="2">The sequence shown here is derived from an EMBL/GenBank/DDBJ whole genome shotgun (WGS) entry which is preliminary data.</text>
</comment>
<dbReference type="EMBL" id="DSRU01000017">
    <property type="protein sequence ID" value="HFM96346.1"/>
    <property type="molecule type" value="Genomic_DNA"/>
</dbReference>
<dbReference type="NCBIfam" id="NF038133">
    <property type="entry name" value="choice_anch_L"/>
    <property type="match status" value="1"/>
</dbReference>
<dbReference type="InterPro" id="IPR049804">
    <property type="entry name" value="Choice_anch_L"/>
</dbReference>
<proteinExistence type="predicted"/>
<name>A0A7C3KAZ7_9CYAN</name>